<keyword evidence="7" id="KW-1185">Reference proteome</keyword>
<feature type="region of interest" description="Disordered" evidence="3">
    <location>
        <begin position="29"/>
        <end position="48"/>
    </location>
</feature>
<dbReference type="InterPro" id="IPR012336">
    <property type="entry name" value="Thioredoxin-like_fold"/>
</dbReference>
<reference evidence="6 7" key="1">
    <citation type="submission" date="2017-09" db="EMBL/GenBank/DDBJ databases">
        <title>Paracoccus alkalisoli sp. nov., isolated from saline alkaline soil.</title>
        <authorList>
            <person name="Dong X."/>
            <person name="Zhang G."/>
        </authorList>
    </citation>
    <scope>NUCLEOTIDE SEQUENCE [LARGE SCALE GENOMIC DNA]</scope>
    <source>
        <strain evidence="6 7">WN007</strain>
    </source>
</reference>
<comment type="similarity">
    <text evidence="2">Belongs to the thioredoxin family. DsbA subfamily.</text>
</comment>
<dbReference type="OrthoDB" id="8478320at2"/>
<dbReference type="EMBL" id="NSJZ01000001">
    <property type="protein sequence ID" value="PAU98745.1"/>
    <property type="molecule type" value="Genomic_DNA"/>
</dbReference>
<keyword evidence="4" id="KW-0732">Signal</keyword>
<evidence type="ECO:0000256" key="1">
    <source>
        <dbReference type="ARBA" id="ARBA00003565"/>
    </source>
</evidence>
<evidence type="ECO:0000259" key="5">
    <source>
        <dbReference type="PROSITE" id="PS51352"/>
    </source>
</evidence>
<dbReference type="PANTHER" id="PTHR13887:SF56">
    <property type="entry name" value="THIOREDOXIN-LIKE REDUCTASE RV2466C"/>
    <property type="match status" value="1"/>
</dbReference>
<dbReference type="PROSITE" id="PS51352">
    <property type="entry name" value="THIOREDOXIN_2"/>
    <property type="match status" value="1"/>
</dbReference>
<evidence type="ECO:0000256" key="2">
    <source>
        <dbReference type="ARBA" id="ARBA00005791"/>
    </source>
</evidence>
<protein>
    <submittedName>
        <fullName evidence="6">Thiol-disulfide oxidoreductase</fullName>
    </submittedName>
</protein>
<dbReference type="Gene3D" id="3.40.30.10">
    <property type="entry name" value="Glutaredoxin"/>
    <property type="match status" value="1"/>
</dbReference>
<dbReference type="InterPro" id="IPR036249">
    <property type="entry name" value="Thioredoxin-like_sf"/>
</dbReference>
<accession>A0A2A2GPA6</accession>
<sequence>MTPTLRSLVSAAVLAMLALPAAAQTATPAPAEAAPASTPAQAPATQPDYWQGAEDAPVEMIEYASFTCGHCAAFHNDVYPQLKAEYIDTGKVRFTQRDVYFDEPGLWAGILARCGGEEKFYPIAGMLFEKQREWLGAKTGDELAANLRKIGAAAGFSGEQMDACWKDQAKVESLLATFQQNAVADKIEGTPTFIIGGETVRNAPWEELKAKIDEKLAAAPTAAN</sequence>
<gene>
    <name evidence="6" type="ORF">CK240_00975</name>
</gene>
<feature type="domain" description="Thioredoxin" evidence="5">
    <location>
        <begin position="23"/>
        <end position="217"/>
    </location>
</feature>
<dbReference type="SUPFAM" id="SSF52833">
    <property type="entry name" value="Thioredoxin-like"/>
    <property type="match status" value="1"/>
</dbReference>
<evidence type="ECO:0000256" key="3">
    <source>
        <dbReference type="SAM" id="MobiDB-lite"/>
    </source>
</evidence>
<evidence type="ECO:0000256" key="4">
    <source>
        <dbReference type="SAM" id="SignalP"/>
    </source>
</evidence>
<evidence type="ECO:0000313" key="6">
    <source>
        <dbReference type="EMBL" id="PAU98745.1"/>
    </source>
</evidence>
<dbReference type="Pfam" id="PF13462">
    <property type="entry name" value="Thioredoxin_4"/>
    <property type="match status" value="1"/>
</dbReference>
<feature type="compositionally biased region" description="Low complexity" evidence="3">
    <location>
        <begin position="29"/>
        <end position="47"/>
    </location>
</feature>
<feature type="chain" id="PRO_5012765026" evidence="4">
    <location>
        <begin position="24"/>
        <end position="224"/>
    </location>
</feature>
<dbReference type="InterPro" id="IPR013766">
    <property type="entry name" value="Thioredoxin_domain"/>
</dbReference>
<feature type="signal peptide" evidence="4">
    <location>
        <begin position="1"/>
        <end position="23"/>
    </location>
</feature>
<comment type="caution">
    <text evidence="6">The sequence shown here is derived from an EMBL/GenBank/DDBJ whole genome shotgun (WGS) entry which is preliminary data.</text>
</comment>
<dbReference type="AlphaFoldDB" id="A0A2A2GPA6"/>
<evidence type="ECO:0000313" key="7">
    <source>
        <dbReference type="Proteomes" id="UP000218023"/>
    </source>
</evidence>
<proteinExistence type="inferred from homology"/>
<comment type="function">
    <text evidence="1">May be required for disulfide bond formation in some proteins.</text>
</comment>
<dbReference type="RefSeq" id="WP_095638464.1">
    <property type="nucleotide sequence ID" value="NZ_NSJZ01000001.1"/>
</dbReference>
<dbReference type="Proteomes" id="UP000218023">
    <property type="component" value="Unassembled WGS sequence"/>
</dbReference>
<dbReference type="PANTHER" id="PTHR13887">
    <property type="entry name" value="GLUTATHIONE S-TRANSFERASE KAPPA"/>
    <property type="match status" value="1"/>
</dbReference>
<name>A0A2A2GPA6_9RHOB</name>
<organism evidence="6 7">
    <name type="scientific">Paracoccus salipaludis</name>
    <dbReference type="NCBI Taxonomy" id="2032623"/>
    <lineage>
        <taxon>Bacteria</taxon>
        <taxon>Pseudomonadati</taxon>
        <taxon>Pseudomonadota</taxon>
        <taxon>Alphaproteobacteria</taxon>
        <taxon>Rhodobacterales</taxon>
        <taxon>Paracoccaceae</taxon>
        <taxon>Paracoccus</taxon>
    </lineage>
</organism>